<evidence type="ECO:0000313" key="2">
    <source>
        <dbReference type="EMBL" id="GIF89990.1"/>
    </source>
</evidence>
<evidence type="ECO:0000256" key="1">
    <source>
        <dbReference type="SAM" id="Phobius"/>
    </source>
</evidence>
<gene>
    <name evidence="2" type="ORF">Cch02nite_34340</name>
</gene>
<organism evidence="2 3">
    <name type="scientific">Catellatospora chokoriensis</name>
    <dbReference type="NCBI Taxonomy" id="310353"/>
    <lineage>
        <taxon>Bacteria</taxon>
        <taxon>Bacillati</taxon>
        <taxon>Actinomycetota</taxon>
        <taxon>Actinomycetes</taxon>
        <taxon>Micromonosporales</taxon>
        <taxon>Micromonosporaceae</taxon>
        <taxon>Catellatospora</taxon>
    </lineage>
</organism>
<dbReference type="Proteomes" id="UP000619293">
    <property type="component" value="Unassembled WGS sequence"/>
</dbReference>
<evidence type="ECO:0000313" key="3">
    <source>
        <dbReference type="Proteomes" id="UP000619293"/>
    </source>
</evidence>
<reference evidence="2 3" key="1">
    <citation type="submission" date="2021-01" db="EMBL/GenBank/DDBJ databases">
        <title>Whole genome shotgun sequence of Catellatospora chokoriensis NBRC 107358.</title>
        <authorList>
            <person name="Komaki H."/>
            <person name="Tamura T."/>
        </authorList>
    </citation>
    <scope>NUCLEOTIDE SEQUENCE [LARGE SCALE GENOMIC DNA]</scope>
    <source>
        <strain evidence="2 3">NBRC 107358</strain>
    </source>
</reference>
<dbReference type="RefSeq" id="WP_191840011.1">
    <property type="nucleotide sequence ID" value="NZ_BAAALB010000023.1"/>
</dbReference>
<keyword evidence="1" id="KW-0472">Membrane</keyword>
<proteinExistence type="predicted"/>
<protein>
    <submittedName>
        <fullName evidence="2">Uncharacterized protein</fullName>
    </submittedName>
</protein>
<dbReference type="AlphaFoldDB" id="A0A8J3NT82"/>
<keyword evidence="3" id="KW-1185">Reference proteome</keyword>
<name>A0A8J3NT82_9ACTN</name>
<keyword evidence="1" id="KW-0812">Transmembrane</keyword>
<sequence length="122" mass="13039">MFLRTRNNDRVATATWNEFLHGLGSTRDVAAERAKVKAGSVREALSDTGSEARHRASLALDALAGRPAPVRWGWVVAAAGLGALAGFAVAELLRGHPVDEAVASLRRQLGHNKEQSEQLFVG</sequence>
<keyword evidence="1" id="KW-1133">Transmembrane helix</keyword>
<feature type="transmembrane region" description="Helical" evidence="1">
    <location>
        <begin position="72"/>
        <end position="90"/>
    </location>
</feature>
<accession>A0A8J3NT82</accession>
<dbReference type="EMBL" id="BONG01000019">
    <property type="protein sequence ID" value="GIF89990.1"/>
    <property type="molecule type" value="Genomic_DNA"/>
</dbReference>
<comment type="caution">
    <text evidence="2">The sequence shown here is derived from an EMBL/GenBank/DDBJ whole genome shotgun (WGS) entry which is preliminary data.</text>
</comment>